<dbReference type="GO" id="GO:0000395">
    <property type="term" value="P:mRNA 5'-splice site recognition"/>
    <property type="evidence" value="ECO:0007669"/>
    <property type="project" value="TreeGrafter"/>
</dbReference>
<dbReference type="VEuPathDB" id="FungiDB:HpaG805895"/>
<evidence type="ECO:0000256" key="2">
    <source>
        <dbReference type="ARBA" id="ARBA00022737"/>
    </source>
</evidence>
<dbReference type="AlphaFoldDB" id="M4BHL9"/>
<dbReference type="HOGENOM" id="CLU_089808_0_0_1"/>
<dbReference type="SMART" id="SM01141">
    <property type="entry name" value="DRY_EERY"/>
    <property type="match status" value="1"/>
</dbReference>
<proteinExistence type="predicted"/>
<keyword evidence="3" id="KW-0694">RNA-binding</keyword>
<dbReference type="OMA" id="ANKVRGN"/>
<dbReference type="Pfam" id="PF09750">
    <property type="entry name" value="DRY_EERY"/>
    <property type="match status" value="1"/>
</dbReference>
<keyword evidence="8" id="KW-1185">Reference proteome</keyword>
<evidence type="ECO:0000256" key="5">
    <source>
        <dbReference type="SAM" id="MobiDB-lite"/>
    </source>
</evidence>
<sequence>MTINERHKTNVVSLGVRGYSCQVFNDPETAWELHTESHLISWRGQKDSDLLVDRFDARNLLDDRRQFRQLKKRKRKGSRDGCLDPSTGAKMGTKDDPVETKLQELHHLRFGEYTVEFPPVEDVVVNQFPYQYPEDETSDQNCDDEAFEPLWVVPDHLVVPKTRKLHAIVEATATKVREHPQLEALLKDPSQHTVAECIA</sequence>
<protein>
    <recommendedName>
        <fullName evidence="6">Suppressor of white apricot N-terminal domain-containing protein</fullName>
    </recommendedName>
</protein>
<dbReference type="STRING" id="559515.M4BHL9"/>
<dbReference type="InterPro" id="IPR019147">
    <property type="entry name" value="SWAP_N_domain"/>
</dbReference>
<dbReference type="eggNOG" id="KOG1847">
    <property type="taxonomic scope" value="Eukaryota"/>
</dbReference>
<keyword evidence="2" id="KW-0677">Repeat</keyword>
<keyword evidence="1" id="KW-0507">mRNA processing</keyword>
<dbReference type="PANTHER" id="PTHR13161">
    <property type="entry name" value="SPLICING FACTOR SUPPRESSOR OF WHITE APRICOT"/>
    <property type="match status" value="1"/>
</dbReference>
<dbReference type="Proteomes" id="UP000011713">
    <property type="component" value="Unassembled WGS sequence"/>
</dbReference>
<dbReference type="GO" id="GO:0003723">
    <property type="term" value="F:RNA binding"/>
    <property type="evidence" value="ECO:0007669"/>
    <property type="project" value="UniProtKB-KW"/>
</dbReference>
<evidence type="ECO:0000256" key="1">
    <source>
        <dbReference type="ARBA" id="ARBA00022664"/>
    </source>
</evidence>
<organism evidence="7 8">
    <name type="scientific">Hyaloperonospora arabidopsidis (strain Emoy2)</name>
    <name type="common">Downy mildew agent</name>
    <name type="synonym">Peronospora arabidopsidis</name>
    <dbReference type="NCBI Taxonomy" id="559515"/>
    <lineage>
        <taxon>Eukaryota</taxon>
        <taxon>Sar</taxon>
        <taxon>Stramenopiles</taxon>
        <taxon>Oomycota</taxon>
        <taxon>Peronosporomycetes</taxon>
        <taxon>Peronosporales</taxon>
        <taxon>Peronosporaceae</taxon>
        <taxon>Hyaloperonospora</taxon>
    </lineage>
</organism>
<feature type="region of interest" description="Disordered" evidence="5">
    <location>
        <begin position="71"/>
        <end position="95"/>
    </location>
</feature>
<dbReference type="InParanoid" id="M4BHL9"/>
<evidence type="ECO:0000259" key="6">
    <source>
        <dbReference type="SMART" id="SM01141"/>
    </source>
</evidence>
<reference evidence="8" key="1">
    <citation type="journal article" date="2010" name="Science">
        <title>Signatures of adaptation to obligate biotrophy in the Hyaloperonospora arabidopsidis genome.</title>
        <authorList>
            <person name="Baxter L."/>
            <person name="Tripathy S."/>
            <person name="Ishaque N."/>
            <person name="Boot N."/>
            <person name="Cabral A."/>
            <person name="Kemen E."/>
            <person name="Thines M."/>
            <person name="Ah-Fong A."/>
            <person name="Anderson R."/>
            <person name="Badejoko W."/>
            <person name="Bittner-Eddy P."/>
            <person name="Boore J.L."/>
            <person name="Chibucos M.C."/>
            <person name="Coates M."/>
            <person name="Dehal P."/>
            <person name="Delehaunty K."/>
            <person name="Dong S."/>
            <person name="Downton P."/>
            <person name="Dumas B."/>
            <person name="Fabro G."/>
            <person name="Fronick C."/>
            <person name="Fuerstenberg S.I."/>
            <person name="Fulton L."/>
            <person name="Gaulin E."/>
            <person name="Govers F."/>
            <person name="Hughes L."/>
            <person name="Humphray S."/>
            <person name="Jiang R.H."/>
            <person name="Judelson H."/>
            <person name="Kamoun S."/>
            <person name="Kyung K."/>
            <person name="Meijer H."/>
            <person name="Minx P."/>
            <person name="Morris P."/>
            <person name="Nelson J."/>
            <person name="Phuntumart V."/>
            <person name="Qutob D."/>
            <person name="Rehmany A."/>
            <person name="Rougon-Cardoso A."/>
            <person name="Ryden P."/>
            <person name="Torto-Alalibo T."/>
            <person name="Studholme D."/>
            <person name="Wang Y."/>
            <person name="Win J."/>
            <person name="Wood J."/>
            <person name="Clifton S.W."/>
            <person name="Rogers J."/>
            <person name="Van den Ackerveken G."/>
            <person name="Jones J.D."/>
            <person name="McDowell J.M."/>
            <person name="Beynon J."/>
            <person name="Tyler B.M."/>
        </authorList>
    </citation>
    <scope>NUCLEOTIDE SEQUENCE [LARGE SCALE GENOMIC DNA]</scope>
    <source>
        <strain evidence="8">Emoy2</strain>
    </source>
</reference>
<reference evidence="7" key="2">
    <citation type="submission" date="2015-06" db="UniProtKB">
        <authorList>
            <consortium name="EnsemblProtists"/>
        </authorList>
    </citation>
    <scope>IDENTIFICATION</scope>
    <source>
        <strain evidence="7">Emoy2</strain>
    </source>
</reference>
<evidence type="ECO:0000313" key="7">
    <source>
        <dbReference type="EnsemblProtists" id="HpaP805895"/>
    </source>
</evidence>
<evidence type="ECO:0000256" key="4">
    <source>
        <dbReference type="ARBA" id="ARBA00023187"/>
    </source>
</evidence>
<keyword evidence="4" id="KW-0508">mRNA splicing</keyword>
<dbReference type="EnsemblProtists" id="HpaT805895">
    <property type="protein sequence ID" value="HpaP805895"/>
    <property type="gene ID" value="HpaG805895"/>
</dbReference>
<accession>M4BHL9</accession>
<dbReference type="InterPro" id="IPR040397">
    <property type="entry name" value="SWAP"/>
</dbReference>
<dbReference type="PANTHER" id="PTHR13161:SF15">
    <property type="entry name" value="SPLICING FACTOR, SUPPRESSOR OF WHITE-APRICOT HOMOLOG"/>
    <property type="match status" value="1"/>
</dbReference>
<name>M4BHL9_HYAAE</name>
<feature type="domain" description="Suppressor of white apricot N-terminal" evidence="6">
    <location>
        <begin position="12"/>
        <end position="136"/>
    </location>
</feature>
<evidence type="ECO:0000313" key="8">
    <source>
        <dbReference type="Proteomes" id="UP000011713"/>
    </source>
</evidence>
<dbReference type="EMBL" id="JH598261">
    <property type="status" value="NOT_ANNOTATED_CDS"/>
    <property type="molecule type" value="Genomic_DNA"/>
</dbReference>
<evidence type="ECO:0000256" key="3">
    <source>
        <dbReference type="ARBA" id="ARBA00022884"/>
    </source>
</evidence>